<organism evidence="6 7">
    <name type="scientific">Toxoplasma gondii TgCATBr9</name>
    <dbReference type="NCBI Taxonomy" id="943120"/>
    <lineage>
        <taxon>Eukaryota</taxon>
        <taxon>Sar</taxon>
        <taxon>Alveolata</taxon>
        <taxon>Apicomplexa</taxon>
        <taxon>Conoidasida</taxon>
        <taxon>Coccidia</taxon>
        <taxon>Eucoccidiorida</taxon>
        <taxon>Eimeriorina</taxon>
        <taxon>Sarcocystidae</taxon>
        <taxon>Toxoplasma</taxon>
    </lineage>
</organism>
<dbReference type="Proteomes" id="UP000244488">
    <property type="component" value="Unassembled WGS sequence"/>
</dbReference>
<dbReference type="GO" id="GO:0004155">
    <property type="term" value="F:6,7-dihydropteridine reductase activity"/>
    <property type="evidence" value="ECO:0007669"/>
    <property type="project" value="UniProtKB-EC"/>
</dbReference>
<feature type="compositionally biased region" description="Basic and acidic residues" evidence="5">
    <location>
        <begin position="100"/>
        <end position="191"/>
    </location>
</feature>
<evidence type="ECO:0000256" key="2">
    <source>
        <dbReference type="ARBA" id="ARBA00011738"/>
    </source>
</evidence>
<dbReference type="AlphaFoldDB" id="A0A2T6IRN1"/>
<evidence type="ECO:0000256" key="1">
    <source>
        <dbReference type="ARBA" id="ARBA00006484"/>
    </source>
</evidence>
<evidence type="ECO:0000256" key="4">
    <source>
        <dbReference type="ARBA" id="ARBA00023002"/>
    </source>
</evidence>
<dbReference type="GO" id="GO:0070404">
    <property type="term" value="F:NADH binding"/>
    <property type="evidence" value="ECO:0007669"/>
    <property type="project" value="TreeGrafter"/>
</dbReference>
<comment type="caution">
    <text evidence="6">The sequence shown here is derived from an EMBL/GenBank/DDBJ whole genome shotgun (WGS) entry which is preliminary data.</text>
</comment>
<evidence type="ECO:0000256" key="5">
    <source>
        <dbReference type="SAM" id="MobiDB-lite"/>
    </source>
</evidence>
<keyword evidence="3" id="KW-0521">NADP</keyword>
<dbReference type="EMBL" id="AFHV02001848">
    <property type="protein sequence ID" value="PUA88000.1"/>
    <property type="molecule type" value="Genomic_DNA"/>
</dbReference>
<protein>
    <submittedName>
        <fullName evidence="6">6,7-dihydropteridine reductase</fullName>
        <ecNumber evidence="6">1.5.1.34</ecNumber>
    </submittedName>
</protein>
<proteinExistence type="inferred from homology"/>
<keyword evidence="4 6" id="KW-0560">Oxidoreductase</keyword>
<accession>A0A2T6IRN1</accession>
<dbReference type="Gene3D" id="3.40.50.720">
    <property type="entry name" value="NAD(P)-binding Rossmann-like Domain"/>
    <property type="match status" value="1"/>
</dbReference>
<comment type="similarity">
    <text evidence="1">Belongs to the short-chain dehydrogenases/reductases (SDR) family.</text>
</comment>
<evidence type="ECO:0000313" key="6">
    <source>
        <dbReference type="EMBL" id="PUA88000.1"/>
    </source>
</evidence>
<sequence length="500" mass="55805">MEENAPSTKDAFLTCAELPEVFCTLGREVFEELDFYSACFVAADGDVEEDDRIVRMEQRPRASLHRLCVGNPCRQFALRKQRRLPRVCGRRGRHGRKREKKTENKKPRKTENAEKQKKREKEETQKTQEKEETQKKREKEETQKKRQKEEKQKEKAEKKRETTKGDNKETREQKEESEMGRDCDFGEERGQSERRIAEKTLEGALGGAVAEAFAAARYRVIGCSPRARSKRFESGIFSVGGASPHATIEIESDSRSLQEQSEQLASKLQPLLADGPPLHGAICCSGAFAQSPVSSEDFLAEAESLIRANCFPSLLCAHTAAVIFRNRSKAKPTCQDAALPSQDTALASQDTALSSQDTLPPLVVLTGAGAVSATAPTPEMIGYGCSKVFVHHLVRSLAASAAKEESAARERSRLNAEEEKRERLDFRVAGILPVTLDTPANRSCMHHVTDEEKMDSWTSVEVVAEQLVKWVEGEDPVENGGLYVVKTEKGKTHFLLNREI</sequence>
<dbReference type="GO" id="GO:0006729">
    <property type="term" value="P:tetrahydrobiopterin biosynthetic process"/>
    <property type="evidence" value="ECO:0007669"/>
    <property type="project" value="TreeGrafter"/>
</dbReference>
<dbReference type="EC" id="1.5.1.34" evidence="6"/>
<dbReference type="SUPFAM" id="SSF51735">
    <property type="entry name" value="NAD(P)-binding Rossmann-fold domains"/>
    <property type="match status" value="1"/>
</dbReference>
<feature type="region of interest" description="Disordered" evidence="5">
    <location>
        <begin position="84"/>
        <end position="191"/>
    </location>
</feature>
<dbReference type="VEuPathDB" id="ToxoDB:TGBR9_285750"/>
<name>A0A2T6IRN1_TOXGO</name>
<reference evidence="6 7" key="1">
    <citation type="journal article" date="2016" name="Nat. Commun.">
        <title>Local admixture of amplified and diversified secreted pathogenesis determinants shapes mosaic Toxoplasma gondii genomes.</title>
        <authorList>
            <person name="Lorenzi H."/>
            <person name="Khan A."/>
            <person name="Behnke M.S."/>
            <person name="Namasivayam S."/>
            <person name="Swapna L.S."/>
            <person name="Hadjithomas M."/>
            <person name="Karamycheva S."/>
            <person name="Pinney D."/>
            <person name="Brunk B.P."/>
            <person name="Ajioka J.W."/>
            <person name="Ajzenberg D."/>
            <person name="Boothroyd J.C."/>
            <person name="Boyle J.P."/>
            <person name="Darde M.L."/>
            <person name="Diaz-Miranda M.A."/>
            <person name="Dubey J.P."/>
            <person name="Fritz H.M."/>
            <person name="Gennari S.M."/>
            <person name="Gregory B.D."/>
            <person name="Kim K."/>
            <person name="Saeij J.P."/>
            <person name="Su C."/>
            <person name="White M.W."/>
            <person name="Zhu X.Q."/>
            <person name="Howe D.K."/>
            <person name="Rosenthal B.M."/>
            <person name="Grigg M.E."/>
            <person name="Parkinson J."/>
            <person name="Liu L."/>
            <person name="Kissinger J.C."/>
            <person name="Roos D.S."/>
            <person name="Sibley L.D."/>
        </authorList>
    </citation>
    <scope>NUCLEOTIDE SEQUENCE [LARGE SCALE GENOMIC DNA]</scope>
    <source>
        <strain evidence="6 7">TgCATBr9</strain>
    </source>
</reference>
<dbReference type="PANTHER" id="PTHR15104:SF0">
    <property type="entry name" value="DIHYDROPTERIDINE REDUCTASE"/>
    <property type="match status" value="1"/>
</dbReference>
<dbReference type="InterPro" id="IPR036291">
    <property type="entry name" value="NAD(P)-bd_dom_sf"/>
</dbReference>
<feature type="compositionally biased region" description="Basic residues" evidence="5">
    <location>
        <begin position="84"/>
        <end position="99"/>
    </location>
</feature>
<comment type="subunit">
    <text evidence="2">Homodimer.</text>
</comment>
<evidence type="ECO:0000313" key="7">
    <source>
        <dbReference type="Proteomes" id="UP000244488"/>
    </source>
</evidence>
<dbReference type="GO" id="GO:0006559">
    <property type="term" value="P:L-phenylalanine catabolic process"/>
    <property type="evidence" value="ECO:0007669"/>
    <property type="project" value="TreeGrafter"/>
</dbReference>
<dbReference type="PANTHER" id="PTHR15104">
    <property type="entry name" value="DIHYDROPTERIDINE REDUCTASE"/>
    <property type="match status" value="1"/>
</dbReference>
<dbReference type="InterPro" id="IPR020904">
    <property type="entry name" value="Sc_DH/Rdtase_CS"/>
</dbReference>
<gene>
    <name evidence="6" type="ORF">TGBR9_285750</name>
</gene>
<evidence type="ECO:0000256" key="3">
    <source>
        <dbReference type="ARBA" id="ARBA00022857"/>
    </source>
</evidence>
<dbReference type="PROSITE" id="PS00061">
    <property type="entry name" value="ADH_SHORT"/>
    <property type="match status" value="1"/>
</dbReference>
<dbReference type="GO" id="GO:0005737">
    <property type="term" value="C:cytoplasm"/>
    <property type="evidence" value="ECO:0007669"/>
    <property type="project" value="TreeGrafter"/>
</dbReference>
<dbReference type="GO" id="GO:0070402">
    <property type="term" value="F:NADPH binding"/>
    <property type="evidence" value="ECO:0007669"/>
    <property type="project" value="TreeGrafter"/>
</dbReference>